<proteinExistence type="predicted"/>
<accession>A0A2T5J4H4</accession>
<gene>
    <name evidence="1" type="ORF">C8P68_11220</name>
</gene>
<comment type="caution">
    <text evidence="1">The sequence shown here is derived from an EMBL/GenBank/DDBJ whole genome shotgun (WGS) entry which is preliminary data.</text>
</comment>
<organism evidence="1 2">
    <name type="scientific">Mucilaginibacter yixingensis</name>
    <dbReference type="NCBI Taxonomy" id="1295612"/>
    <lineage>
        <taxon>Bacteria</taxon>
        <taxon>Pseudomonadati</taxon>
        <taxon>Bacteroidota</taxon>
        <taxon>Sphingobacteriia</taxon>
        <taxon>Sphingobacteriales</taxon>
        <taxon>Sphingobacteriaceae</taxon>
        <taxon>Mucilaginibacter</taxon>
    </lineage>
</organism>
<sequence>MPYIFRFHKGTNNNIYDWRASDRINASHLQDINEKTNILSSSAGTSIPTPLARLFLFKTAFEIMAAQIQKNSVEPGSIYAGLVSETLDLLELLYKNGSDSTRFRYQRWTFENNDDAIHHFGQSSGHRLLATSFRQAASQYPFQKKIELTLIYFREGSKEVLIGGTSPFTFVFTSPNFKRKMRDRGFKAVQGLVSDDILFDSKYLQLHERDRAFIKYLESLSHTPGIGESFKGFSAYVTNTRSRYERQFDGSIPALTDIRIGESVLIADNIPLKQVQVADLREKINECSDFKLQLPEDTHYQEPLKPLFLLHKMSMNGQYSSPTSTWSSITPISEMEYPENTIGEIVHERELPGLSGIKYPFFTSFDFFESALIKLPGYLLNDERFLTLKNNQAFVYPIKPLFFHLFPAHRIKEYLSVEEVNGEIKFTLKIPIYGPTQGSRVITCSKTYQMDTEIEYHGILGIFPFTRTADESLLFINQYTVASYEKTNAINPLEALKFYKADAISSISPTPVQRSNYSDINTRTVYYQLNRSFDLIQLNFKKNNNKVGGIILPLFRQVQNGEAEYIYAIDFGTSNTHVEYGRVQDKRIQRAMPFAIEENKMQMFLLNKPSPFQQNDGDSYLDYERSTGPRIDKARLVTMREFVPFQVGPQKSASVRFPFRTATSESASFVNNPNNDRLFLDANIGFLIDEDQMADHAAYKTDLKWLLQKSSSDPFNVNRVSLFARQLLLMIRTKVLLEEANGNLKKLKIILAFPISMGETLKNKLIEIFDKQRQEVFGATALPLVNPVTESIAPYYELKSKNGNIQNDNFCNIDIGGGTTDILLTSTTEGNNLHQLKCYCSSFRFAGRQLWSSGIAEYINSNNGFIDYYKRFIPNVQVDQESAGNLDKLLNGSHIRTEDLVGLLFSRPAYKFKDIFSEKPAFRVVPLIHYAAILYYISKLSAWKKIALPRTVSFSGKGSEYLNLIFPASANNNNADLKGFTRKMLSIFAEQAIRPDFIIEKSKEPKVITARGAVYYAAEDVLDEDSNDWGNAPETSSTNHQKKLVKENVIYKGFKTFAYEDQSMIYGDLINDEILYRDIIDNLKDFFELLFGDTELVEGINRKLEIANFSQYKRFFLPVNQDVYDTGVLRDSFKTTLSNANPGDKVDDSLFFFPLNYALIQLSEEIAKTAQS</sequence>
<name>A0A2T5J4H4_9SPHI</name>
<evidence type="ECO:0000313" key="1">
    <source>
        <dbReference type="EMBL" id="PTQ92420.1"/>
    </source>
</evidence>
<dbReference type="EMBL" id="QAOQ01000012">
    <property type="protein sequence ID" value="PTQ92420.1"/>
    <property type="molecule type" value="Genomic_DNA"/>
</dbReference>
<dbReference type="RefSeq" id="WP_146166613.1">
    <property type="nucleotide sequence ID" value="NZ_CP160205.1"/>
</dbReference>
<dbReference type="Proteomes" id="UP000244168">
    <property type="component" value="Unassembled WGS sequence"/>
</dbReference>
<reference evidence="1 2" key="1">
    <citation type="submission" date="2018-04" db="EMBL/GenBank/DDBJ databases">
        <title>Genomic Encyclopedia of Archaeal and Bacterial Type Strains, Phase II (KMG-II): from individual species to whole genera.</title>
        <authorList>
            <person name="Goeker M."/>
        </authorList>
    </citation>
    <scope>NUCLEOTIDE SEQUENCE [LARGE SCALE GENOMIC DNA]</scope>
    <source>
        <strain evidence="1 2">DSM 26809</strain>
    </source>
</reference>
<dbReference type="OrthoDB" id="1028138at2"/>
<protein>
    <recommendedName>
        <fullName evidence="3">Virulence factor SrfB</fullName>
    </recommendedName>
</protein>
<evidence type="ECO:0008006" key="3">
    <source>
        <dbReference type="Google" id="ProtNLM"/>
    </source>
</evidence>
<evidence type="ECO:0000313" key="2">
    <source>
        <dbReference type="Proteomes" id="UP000244168"/>
    </source>
</evidence>
<dbReference type="AlphaFoldDB" id="A0A2T5J4H4"/>
<keyword evidence="2" id="KW-1185">Reference proteome</keyword>